<dbReference type="Proteomes" id="UP000612746">
    <property type="component" value="Unassembled WGS sequence"/>
</dbReference>
<keyword evidence="7" id="KW-1185">Reference proteome</keyword>
<dbReference type="SMART" id="SM00320">
    <property type="entry name" value="WD40"/>
    <property type="match status" value="6"/>
</dbReference>
<accession>A0A8H7UCD8</accession>
<dbReference type="GO" id="GO:0019905">
    <property type="term" value="F:syntaxin binding"/>
    <property type="evidence" value="ECO:0007669"/>
    <property type="project" value="TreeGrafter"/>
</dbReference>
<dbReference type="Pfam" id="PF00400">
    <property type="entry name" value="WD40"/>
    <property type="match status" value="1"/>
</dbReference>
<dbReference type="InterPro" id="IPR015943">
    <property type="entry name" value="WD40/YVTN_repeat-like_dom_sf"/>
</dbReference>
<dbReference type="PANTHER" id="PTHR10241:SF25">
    <property type="entry name" value="TOMOSYN, ISOFORM C"/>
    <property type="match status" value="1"/>
</dbReference>
<gene>
    <name evidence="6" type="ORF">INT44_003445</name>
</gene>
<dbReference type="PANTHER" id="PTHR10241">
    <property type="entry name" value="LETHAL 2 GIANT LARVAE PROTEIN"/>
    <property type="match status" value="1"/>
</dbReference>
<feature type="compositionally biased region" description="Polar residues" evidence="4">
    <location>
        <begin position="631"/>
        <end position="641"/>
    </location>
</feature>
<feature type="repeat" description="WD" evidence="3">
    <location>
        <begin position="248"/>
        <end position="290"/>
    </location>
</feature>
<dbReference type="InterPro" id="IPR001680">
    <property type="entry name" value="WD40_rpt"/>
</dbReference>
<feature type="domain" description="Lethal giant larvae (Lgl)-like C-terminal" evidence="5">
    <location>
        <begin position="908"/>
        <end position="1080"/>
    </location>
</feature>
<name>A0A8H7UCD8_9FUNG</name>
<feature type="region of interest" description="Disordered" evidence="4">
    <location>
        <begin position="584"/>
        <end position="641"/>
    </location>
</feature>
<evidence type="ECO:0000313" key="6">
    <source>
        <dbReference type="EMBL" id="KAG2180441.1"/>
    </source>
</evidence>
<evidence type="ECO:0000313" key="7">
    <source>
        <dbReference type="Proteomes" id="UP000612746"/>
    </source>
</evidence>
<dbReference type="InterPro" id="IPR013905">
    <property type="entry name" value="Lgl_C_dom"/>
</dbReference>
<dbReference type="EMBL" id="JAEPRA010000009">
    <property type="protein sequence ID" value="KAG2180441.1"/>
    <property type="molecule type" value="Genomic_DNA"/>
</dbReference>
<dbReference type="AlphaFoldDB" id="A0A8H7UCD8"/>
<dbReference type="GO" id="GO:0006893">
    <property type="term" value="P:Golgi to plasma membrane transport"/>
    <property type="evidence" value="ECO:0007669"/>
    <property type="project" value="TreeGrafter"/>
</dbReference>
<dbReference type="Gene3D" id="2.130.10.10">
    <property type="entry name" value="YVTN repeat-like/Quinoprotein amine dehydrogenase"/>
    <property type="match status" value="2"/>
</dbReference>
<dbReference type="Pfam" id="PF08596">
    <property type="entry name" value="Lgl_C"/>
    <property type="match status" value="1"/>
</dbReference>
<sequence length="1149" mass="127228">MALFERLGALKSWAKETGTARAALARDKRLEDPLSTNITANHFALENVATYGTPGPVTSIGYDPVQSILAIGTKKGCVKLFGKGISCTLQIEKPAPIKYLTFQCGQPKLAVVDSRNILTVFDLNTQRIYSTLAIRGYVTSIEIVPGADWLFLGLADGTIDVFDLRVGKMSPYRIPDLMTEWRKFQAEEQMKQGLEGSPNLRHPKVELVSALQFHSTDLNQMLIAYETAVILWNLRENVAVRAFEFRTSAGHQSRVTAMSWKPNGESQFVVGYDDGLLCLWDTEHEDQPIAWRYVFQEHHKNQDRTVLNEPIYRLAWCSNTDFSETYLVVSGGTHPSDNHGINVLMFNKDSTFRDPARQSILPVQAEVADFTIMPWTSPYFLGTHDPLGLAVLTTKGEILAFSLQQGYAEFLLPSAFSFSSPWLRQFRQYTNVVGQLYETLMAPPPASARQPYLPLTGGIAGPRHVYRLETTDLMITAHESGIIRMWDSSFVSLRPLPQHTLRTHQFLAQTSEITLFDFSEKTGLLAVAYASGAVLCFVLNRPEEREPETESENNSHIAHDLRMTQKNLETLDSYVADLTTEDTDLPSAEHASPTSGADSTNPFINDLQSPPLHEPVAETSDSPQAPVAVTESPSAKPASTDNIEQPLAEQLEHSSIQQTTRIEVHQQTQVQPGMYVPDFTLHTSLYDIVALAQSSTGLLAVAGKSGHICILDTHTRRIVFDSLIGSGPVDDGNAEDTQTDEAAAADIAITMIKFVHSYPPNSDKISILQLLVGKSNGSLCQISLGNDDSSWTVLGSEQVFGPLGSRIQDVYVIDLQGQTSDIDTQADKETVLSAEPVISPSPQPLEQPVAEQQEAEADGASGFLKRSLTRKQSKSSKASPSPRRSKTTRDTSESPKASRTRVQKNPHFCIIVTEMGIRVHLNVSPLKLFSFSIAELTEEIAHTSIRSSNLVRCDGGIALACLLSNGNLDVFSLPQLELIGTLETRYEKVRSQILQDGRLMVSSDPMEVAQIAFLVQPNMRYEESIKLHDPSRNLPVRPSSHMAAGNKSWFASVAAGLQRESLSLKELDLLVGGKDRPLPKAPITQQRQQTPGQGQGNVFQELNNKVNERGERLNELDQKFKEVNQASGDFLKAIKDYNERQAQKKWWEF</sequence>
<evidence type="ECO:0000256" key="1">
    <source>
        <dbReference type="ARBA" id="ARBA00008070"/>
    </source>
</evidence>
<comment type="similarity">
    <text evidence="1">Belongs to the WD repeat L(2)GL family.</text>
</comment>
<proteinExistence type="inferred from homology"/>
<evidence type="ECO:0000256" key="4">
    <source>
        <dbReference type="SAM" id="MobiDB-lite"/>
    </source>
</evidence>
<dbReference type="InterPro" id="IPR036322">
    <property type="entry name" value="WD40_repeat_dom_sf"/>
</dbReference>
<keyword evidence="2" id="KW-0268">Exocytosis</keyword>
<organism evidence="6 7">
    <name type="scientific">Umbelopsis vinacea</name>
    <dbReference type="NCBI Taxonomy" id="44442"/>
    <lineage>
        <taxon>Eukaryota</taxon>
        <taxon>Fungi</taxon>
        <taxon>Fungi incertae sedis</taxon>
        <taxon>Mucoromycota</taxon>
        <taxon>Mucoromycotina</taxon>
        <taxon>Umbelopsidomycetes</taxon>
        <taxon>Umbelopsidales</taxon>
        <taxon>Umbelopsidaceae</taxon>
        <taxon>Umbelopsis</taxon>
    </lineage>
</organism>
<feature type="region of interest" description="Disordered" evidence="4">
    <location>
        <begin position="1075"/>
        <end position="1098"/>
    </location>
</feature>
<keyword evidence="3" id="KW-0853">WD repeat</keyword>
<dbReference type="GO" id="GO:0045159">
    <property type="term" value="F:myosin II binding"/>
    <property type="evidence" value="ECO:0007669"/>
    <property type="project" value="TreeGrafter"/>
</dbReference>
<dbReference type="PROSITE" id="PS50082">
    <property type="entry name" value="WD_REPEATS_2"/>
    <property type="match status" value="1"/>
</dbReference>
<dbReference type="PROSITE" id="PS50294">
    <property type="entry name" value="WD_REPEATS_REGION"/>
    <property type="match status" value="1"/>
</dbReference>
<protein>
    <recommendedName>
        <fullName evidence="5">Lethal giant larvae (Lgl)-like C-terminal domain-containing protein</fullName>
    </recommendedName>
</protein>
<dbReference type="GO" id="GO:0005737">
    <property type="term" value="C:cytoplasm"/>
    <property type="evidence" value="ECO:0007669"/>
    <property type="project" value="TreeGrafter"/>
</dbReference>
<reference evidence="6" key="1">
    <citation type="submission" date="2020-12" db="EMBL/GenBank/DDBJ databases">
        <title>Metabolic potential, ecology and presence of endohyphal bacteria is reflected in genomic diversity of Mucoromycotina.</title>
        <authorList>
            <person name="Muszewska A."/>
            <person name="Okrasinska A."/>
            <person name="Steczkiewicz K."/>
            <person name="Drgas O."/>
            <person name="Orlowska M."/>
            <person name="Perlinska-Lenart U."/>
            <person name="Aleksandrzak-Piekarczyk T."/>
            <person name="Szatraj K."/>
            <person name="Zielenkiewicz U."/>
            <person name="Pilsyk S."/>
            <person name="Malc E."/>
            <person name="Mieczkowski P."/>
            <person name="Kruszewska J.S."/>
            <person name="Biernat P."/>
            <person name="Pawlowska J."/>
        </authorList>
    </citation>
    <scope>NUCLEOTIDE SEQUENCE</scope>
    <source>
        <strain evidence="6">WA0000051536</strain>
    </source>
</reference>
<dbReference type="SUPFAM" id="SSF50978">
    <property type="entry name" value="WD40 repeat-like"/>
    <property type="match status" value="2"/>
</dbReference>
<evidence type="ECO:0000256" key="2">
    <source>
        <dbReference type="ARBA" id="ARBA00022483"/>
    </source>
</evidence>
<feature type="region of interest" description="Disordered" evidence="4">
    <location>
        <begin position="837"/>
        <end position="901"/>
    </location>
</feature>
<dbReference type="GO" id="GO:0005096">
    <property type="term" value="F:GTPase activator activity"/>
    <property type="evidence" value="ECO:0007669"/>
    <property type="project" value="TreeGrafter"/>
</dbReference>
<feature type="compositionally biased region" description="Polar residues" evidence="4">
    <location>
        <begin position="592"/>
        <end position="608"/>
    </location>
</feature>
<dbReference type="GO" id="GO:0005886">
    <property type="term" value="C:plasma membrane"/>
    <property type="evidence" value="ECO:0007669"/>
    <property type="project" value="TreeGrafter"/>
</dbReference>
<dbReference type="CDD" id="cd15873">
    <property type="entry name" value="R-SNARE_STXBP5_6"/>
    <property type="match status" value="1"/>
</dbReference>
<comment type="caution">
    <text evidence="6">The sequence shown here is derived from an EMBL/GenBank/DDBJ whole genome shotgun (WGS) entry which is preliminary data.</text>
</comment>
<dbReference type="OrthoDB" id="19944at2759"/>
<dbReference type="Gene3D" id="1.20.5.110">
    <property type="match status" value="1"/>
</dbReference>
<dbReference type="GO" id="GO:0006887">
    <property type="term" value="P:exocytosis"/>
    <property type="evidence" value="ECO:0007669"/>
    <property type="project" value="UniProtKB-KW"/>
</dbReference>
<evidence type="ECO:0000256" key="3">
    <source>
        <dbReference type="PROSITE-ProRule" id="PRU00221"/>
    </source>
</evidence>
<evidence type="ECO:0000259" key="5">
    <source>
        <dbReference type="Pfam" id="PF08596"/>
    </source>
</evidence>